<dbReference type="InterPro" id="IPR036734">
    <property type="entry name" value="Neur_chan_lig-bd_sf"/>
</dbReference>
<gene>
    <name evidence="9" type="ORF">MCOR_49906</name>
</gene>
<evidence type="ECO:0000313" key="10">
    <source>
        <dbReference type="Proteomes" id="UP000507470"/>
    </source>
</evidence>
<organism evidence="9 10">
    <name type="scientific">Mytilus coruscus</name>
    <name type="common">Sea mussel</name>
    <dbReference type="NCBI Taxonomy" id="42192"/>
    <lineage>
        <taxon>Eukaryota</taxon>
        <taxon>Metazoa</taxon>
        <taxon>Spiralia</taxon>
        <taxon>Lophotrochozoa</taxon>
        <taxon>Mollusca</taxon>
        <taxon>Bivalvia</taxon>
        <taxon>Autobranchia</taxon>
        <taxon>Pteriomorphia</taxon>
        <taxon>Mytilida</taxon>
        <taxon>Mytiloidea</taxon>
        <taxon>Mytilidae</taxon>
        <taxon>Mytilinae</taxon>
        <taxon>Mytilus</taxon>
    </lineage>
</organism>
<dbReference type="Gene3D" id="1.20.58.390">
    <property type="entry name" value="Neurotransmitter-gated ion-channel transmembrane domain"/>
    <property type="match status" value="1"/>
</dbReference>
<dbReference type="InterPro" id="IPR006029">
    <property type="entry name" value="Neurotrans-gated_channel_TM"/>
</dbReference>
<dbReference type="Pfam" id="PF02931">
    <property type="entry name" value="Neur_chan_LBD"/>
    <property type="match status" value="1"/>
</dbReference>
<feature type="domain" description="Neurotransmitter-gated ion-channel ligand-binding" evidence="7">
    <location>
        <begin position="45"/>
        <end position="236"/>
    </location>
</feature>
<dbReference type="InterPro" id="IPR038050">
    <property type="entry name" value="Neuro_actylchol_rec"/>
</dbReference>
<dbReference type="InterPro" id="IPR006201">
    <property type="entry name" value="Neur_channel"/>
</dbReference>
<dbReference type="EMBL" id="CACVKT020008738">
    <property type="protein sequence ID" value="CAC5417400.1"/>
    <property type="molecule type" value="Genomic_DNA"/>
</dbReference>
<evidence type="ECO:0000256" key="4">
    <source>
        <dbReference type="ARBA" id="ARBA00023136"/>
    </source>
</evidence>
<dbReference type="PANTHER" id="PTHR18945">
    <property type="entry name" value="NEUROTRANSMITTER GATED ION CHANNEL"/>
    <property type="match status" value="1"/>
</dbReference>
<evidence type="ECO:0000259" key="7">
    <source>
        <dbReference type="Pfam" id="PF02931"/>
    </source>
</evidence>
<dbReference type="GO" id="GO:0004888">
    <property type="term" value="F:transmembrane signaling receptor activity"/>
    <property type="evidence" value="ECO:0007669"/>
    <property type="project" value="InterPro"/>
</dbReference>
<dbReference type="AlphaFoldDB" id="A0A6J8EAE7"/>
<evidence type="ECO:0000256" key="6">
    <source>
        <dbReference type="SAM" id="SignalP"/>
    </source>
</evidence>
<keyword evidence="4 5" id="KW-0472">Membrane</keyword>
<dbReference type="PRINTS" id="PR00252">
    <property type="entry name" value="NRIONCHANNEL"/>
</dbReference>
<evidence type="ECO:0000256" key="2">
    <source>
        <dbReference type="ARBA" id="ARBA00022692"/>
    </source>
</evidence>
<dbReference type="GO" id="GO:0005230">
    <property type="term" value="F:extracellular ligand-gated monoatomic ion channel activity"/>
    <property type="evidence" value="ECO:0007669"/>
    <property type="project" value="InterPro"/>
</dbReference>
<evidence type="ECO:0000259" key="8">
    <source>
        <dbReference type="Pfam" id="PF02932"/>
    </source>
</evidence>
<dbReference type="OrthoDB" id="6050774at2759"/>
<reference evidence="9 10" key="1">
    <citation type="submission" date="2020-06" db="EMBL/GenBank/DDBJ databases">
        <authorList>
            <person name="Li R."/>
            <person name="Bekaert M."/>
        </authorList>
    </citation>
    <scope>NUCLEOTIDE SEQUENCE [LARGE SCALE GENOMIC DNA]</scope>
    <source>
        <strain evidence="10">wild</strain>
    </source>
</reference>
<proteinExistence type="predicted"/>
<protein>
    <recommendedName>
        <fullName evidence="11">CHRNN</fullName>
    </recommendedName>
</protein>
<feature type="signal peptide" evidence="6">
    <location>
        <begin position="1"/>
        <end position="21"/>
    </location>
</feature>
<evidence type="ECO:0000313" key="9">
    <source>
        <dbReference type="EMBL" id="CAC5417400.1"/>
    </source>
</evidence>
<feature type="transmembrane region" description="Helical" evidence="5">
    <location>
        <begin position="419"/>
        <end position="444"/>
    </location>
</feature>
<keyword evidence="6" id="KW-0732">Signal</keyword>
<feature type="chain" id="PRO_5026933142" description="CHRNN" evidence="6">
    <location>
        <begin position="22"/>
        <end position="445"/>
    </location>
</feature>
<dbReference type="InterPro" id="IPR036719">
    <property type="entry name" value="Neuro-gated_channel_TM_sf"/>
</dbReference>
<keyword evidence="2 5" id="KW-0812">Transmembrane</keyword>
<accession>A0A6J8EAE7</accession>
<evidence type="ECO:0000256" key="5">
    <source>
        <dbReference type="SAM" id="Phobius"/>
    </source>
</evidence>
<dbReference type="SUPFAM" id="SSF63712">
    <property type="entry name" value="Nicotinic receptor ligand binding domain-like"/>
    <property type="match status" value="1"/>
</dbReference>
<dbReference type="InterPro" id="IPR006202">
    <property type="entry name" value="Neur_chan_lig-bd"/>
</dbReference>
<keyword evidence="3 5" id="KW-1133">Transmembrane helix</keyword>
<name>A0A6J8EAE7_MYTCO</name>
<sequence>MATVKTVLILTLTVYFYPVSGAPSYQDILNFYTNAITCSTCFVDEIFPKKEQSDQITVDMNFTLVSIGEFNEADGYLEINGLMDITWEDDLISAVSGPPFVTEISVPRDVLWVPTISIFNSHSNISMIGDANTDVRISMPTKDESAVMKWSPSIVSKTNCQVDSTYFPFDTQKCNITFTPWGYMESEVNISITNESLDTSYYNEHELWRLKSHDPYTETKESTSFAHFELTLQRNPKYFLLTHFLPFLMLVFLSNLIFLVPSGSGERVGFAIFVFLSISILMAMVTGSLPKSSTQMSIMSFYFTTMLLVVSVLTYLAILSLTIHSKDPRNMVPQRIVRFIACCGCYENKHKDDLSRQNKVTPLTLSEYDDNDDNYFSHPKFQTEYEEDFAPIVIRKDDKVYKNDYEITWKHVARTFDKICFVVFIIVNFLLTLIFMTPLIVHYYQ</sequence>
<dbReference type="CDD" id="cd19051">
    <property type="entry name" value="LGIC_TM_cation"/>
    <property type="match status" value="1"/>
</dbReference>
<comment type="subcellular location">
    <subcellularLocation>
        <location evidence="1">Membrane</location>
        <topology evidence="1">Multi-pass membrane protein</topology>
    </subcellularLocation>
</comment>
<feature type="transmembrane region" description="Helical" evidence="5">
    <location>
        <begin position="268"/>
        <end position="289"/>
    </location>
</feature>
<evidence type="ECO:0000256" key="3">
    <source>
        <dbReference type="ARBA" id="ARBA00022989"/>
    </source>
</evidence>
<dbReference type="CDD" id="cd18989">
    <property type="entry name" value="LGIC_ECD_cation"/>
    <property type="match status" value="1"/>
</dbReference>
<feature type="transmembrane region" description="Helical" evidence="5">
    <location>
        <begin position="238"/>
        <end position="261"/>
    </location>
</feature>
<dbReference type="SUPFAM" id="SSF90112">
    <property type="entry name" value="Neurotransmitter-gated ion-channel transmembrane pore"/>
    <property type="match status" value="1"/>
</dbReference>
<feature type="domain" description="Neurotransmitter-gated ion-channel transmembrane" evidence="8">
    <location>
        <begin position="245"/>
        <end position="358"/>
    </location>
</feature>
<feature type="transmembrane region" description="Helical" evidence="5">
    <location>
        <begin position="301"/>
        <end position="321"/>
    </location>
</feature>
<dbReference type="Proteomes" id="UP000507470">
    <property type="component" value="Unassembled WGS sequence"/>
</dbReference>
<dbReference type="GO" id="GO:0016020">
    <property type="term" value="C:membrane"/>
    <property type="evidence" value="ECO:0007669"/>
    <property type="project" value="UniProtKB-SubCell"/>
</dbReference>
<dbReference type="Gene3D" id="2.70.170.10">
    <property type="entry name" value="Neurotransmitter-gated ion-channel ligand-binding domain"/>
    <property type="match status" value="1"/>
</dbReference>
<evidence type="ECO:0000256" key="1">
    <source>
        <dbReference type="ARBA" id="ARBA00004141"/>
    </source>
</evidence>
<dbReference type="Pfam" id="PF02932">
    <property type="entry name" value="Neur_chan_memb"/>
    <property type="match status" value="1"/>
</dbReference>
<evidence type="ECO:0008006" key="11">
    <source>
        <dbReference type="Google" id="ProtNLM"/>
    </source>
</evidence>
<keyword evidence="10" id="KW-1185">Reference proteome</keyword>